<evidence type="ECO:0000313" key="3">
    <source>
        <dbReference type="Proteomes" id="UP001178507"/>
    </source>
</evidence>
<evidence type="ECO:0000313" key="2">
    <source>
        <dbReference type="EMBL" id="CAJ1380967.1"/>
    </source>
</evidence>
<comment type="caution">
    <text evidence="2">The sequence shown here is derived from an EMBL/GenBank/DDBJ whole genome shotgun (WGS) entry which is preliminary data.</text>
</comment>
<accession>A0AA36I4P3</accession>
<proteinExistence type="predicted"/>
<organism evidence="2 3">
    <name type="scientific">Effrenium voratum</name>
    <dbReference type="NCBI Taxonomy" id="2562239"/>
    <lineage>
        <taxon>Eukaryota</taxon>
        <taxon>Sar</taxon>
        <taxon>Alveolata</taxon>
        <taxon>Dinophyceae</taxon>
        <taxon>Suessiales</taxon>
        <taxon>Symbiodiniaceae</taxon>
        <taxon>Effrenium</taxon>
    </lineage>
</organism>
<dbReference type="AlphaFoldDB" id="A0AA36I4P3"/>
<evidence type="ECO:0000256" key="1">
    <source>
        <dbReference type="SAM" id="MobiDB-lite"/>
    </source>
</evidence>
<protein>
    <submittedName>
        <fullName evidence="2">Uncharacterized protein</fullName>
    </submittedName>
</protein>
<name>A0AA36I4P3_9DINO</name>
<dbReference type="Proteomes" id="UP001178507">
    <property type="component" value="Unassembled WGS sequence"/>
</dbReference>
<reference evidence="2" key="1">
    <citation type="submission" date="2023-08" db="EMBL/GenBank/DDBJ databases">
        <authorList>
            <person name="Chen Y."/>
            <person name="Shah S."/>
            <person name="Dougan E. K."/>
            <person name="Thang M."/>
            <person name="Chan C."/>
        </authorList>
    </citation>
    <scope>NUCLEOTIDE SEQUENCE</scope>
</reference>
<feature type="non-terminal residue" evidence="2">
    <location>
        <position position="1"/>
    </location>
</feature>
<keyword evidence="3" id="KW-1185">Reference proteome</keyword>
<feature type="compositionally biased region" description="Basic and acidic residues" evidence="1">
    <location>
        <begin position="186"/>
        <end position="208"/>
    </location>
</feature>
<feature type="region of interest" description="Disordered" evidence="1">
    <location>
        <begin position="125"/>
        <end position="217"/>
    </location>
</feature>
<sequence length="250" mass="27075">PVLGPGPCFHTARASWARRAAMLMLDSTPTSSRASTMLRGTRRTTTNAPFGFLPDRRRGTFEDTLDQGLVALKEQLLRAHERECGSPRDSPSKRNGKDEIVKFSAPQSPLMAVALPELATLQPDVPSHLADLPRDSPTAPRDSPTGSSGNRSSKRSGESGQCRLEVPQHSSFEIIAPSYDANNSNDSHKSDSHKSPRARAQERAERRSSLSSHSKTTARMQAVLVENGLDELVDTSVASMCRAQSTISTG</sequence>
<feature type="non-terminal residue" evidence="2">
    <location>
        <position position="250"/>
    </location>
</feature>
<gene>
    <name evidence="2" type="ORF">EVOR1521_LOCUS8778</name>
</gene>
<dbReference type="EMBL" id="CAUJNA010000768">
    <property type="protein sequence ID" value="CAJ1380967.1"/>
    <property type="molecule type" value="Genomic_DNA"/>
</dbReference>